<sequence>MCLYSPTEWGSGKEASTPAGNSTRKMVGYSHLRTFGCFRFAANVLPYKGKFDRRAHSLMFLLNRLSSPLVPDVIDNHVESPMHASLPSTSETLEQEYVPIHAQTSPEPKTFKQVVQHKECQAAMEAEIQALEKNNTWSISESPPNKRAISCRWIYKTKLKPDGIVKRHKVRLVAKGSNQIEGEDYTDCFAPVERDT</sequence>
<dbReference type="AlphaFoldDB" id="A0AAW2SV39"/>
<organism evidence="3">
    <name type="scientific">Sesamum calycinum</name>
    <dbReference type="NCBI Taxonomy" id="2727403"/>
    <lineage>
        <taxon>Eukaryota</taxon>
        <taxon>Viridiplantae</taxon>
        <taxon>Streptophyta</taxon>
        <taxon>Embryophyta</taxon>
        <taxon>Tracheophyta</taxon>
        <taxon>Spermatophyta</taxon>
        <taxon>Magnoliopsida</taxon>
        <taxon>eudicotyledons</taxon>
        <taxon>Gunneridae</taxon>
        <taxon>Pentapetalae</taxon>
        <taxon>asterids</taxon>
        <taxon>lamiids</taxon>
        <taxon>Lamiales</taxon>
        <taxon>Pedaliaceae</taxon>
        <taxon>Sesamum</taxon>
    </lineage>
</organism>
<feature type="region of interest" description="Disordered" evidence="1">
    <location>
        <begin position="1"/>
        <end position="21"/>
    </location>
</feature>
<evidence type="ECO:0000256" key="1">
    <source>
        <dbReference type="SAM" id="MobiDB-lite"/>
    </source>
</evidence>
<reference evidence="3" key="2">
    <citation type="journal article" date="2024" name="Plant">
        <title>Genomic evolution and insights into agronomic trait innovations of Sesamum species.</title>
        <authorList>
            <person name="Miao H."/>
            <person name="Wang L."/>
            <person name="Qu L."/>
            <person name="Liu H."/>
            <person name="Sun Y."/>
            <person name="Le M."/>
            <person name="Wang Q."/>
            <person name="Wei S."/>
            <person name="Zheng Y."/>
            <person name="Lin W."/>
            <person name="Duan Y."/>
            <person name="Cao H."/>
            <person name="Xiong S."/>
            <person name="Wang X."/>
            <person name="Wei L."/>
            <person name="Li C."/>
            <person name="Ma Q."/>
            <person name="Ju M."/>
            <person name="Zhao R."/>
            <person name="Li G."/>
            <person name="Mu C."/>
            <person name="Tian Q."/>
            <person name="Mei H."/>
            <person name="Zhang T."/>
            <person name="Gao T."/>
            <person name="Zhang H."/>
        </authorList>
    </citation>
    <scope>NUCLEOTIDE SEQUENCE</scope>
    <source>
        <strain evidence="3">KEN8</strain>
    </source>
</reference>
<name>A0AAW2SV39_9LAMI</name>
<protein>
    <recommendedName>
        <fullName evidence="2">Reverse transcriptase Ty1/copia-type domain-containing protein</fullName>
    </recommendedName>
</protein>
<gene>
    <name evidence="3" type="ORF">Scaly_0098500</name>
</gene>
<comment type="caution">
    <text evidence="3">The sequence shown here is derived from an EMBL/GenBank/DDBJ whole genome shotgun (WGS) entry which is preliminary data.</text>
</comment>
<dbReference type="EMBL" id="JACGWM010000001">
    <property type="protein sequence ID" value="KAL0396501.1"/>
    <property type="molecule type" value="Genomic_DNA"/>
</dbReference>
<accession>A0AAW2SV39</accession>
<evidence type="ECO:0000313" key="3">
    <source>
        <dbReference type="EMBL" id="KAL0396501.1"/>
    </source>
</evidence>
<reference evidence="3" key="1">
    <citation type="submission" date="2020-06" db="EMBL/GenBank/DDBJ databases">
        <authorList>
            <person name="Li T."/>
            <person name="Hu X."/>
            <person name="Zhang T."/>
            <person name="Song X."/>
            <person name="Zhang H."/>
            <person name="Dai N."/>
            <person name="Sheng W."/>
            <person name="Hou X."/>
            <person name="Wei L."/>
        </authorList>
    </citation>
    <scope>NUCLEOTIDE SEQUENCE</scope>
    <source>
        <strain evidence="3">KEN8</strain>
        <tissue evidence="3">Leaf</tissue>
    </source>
</reference>
<evidence type="ECO:0000259" key="2">
    <source>
        <dbReference type="Pfam" id="PF07727"/>
    </source>
</evidence>
<feature type="domain" description="Reverse transcriptase Ty1/copia-type" evidence="2">
    <location>
        <begin position="134"/>
        <end position="194"/>
    </location>
</feature>
<dbReference type="Pfam" id="PF07727">
    <property type="entry name" value="RVT_2"/>
    <property type="match status" value="1"/>
</dbReference>
<dbReference type="InterPro" id="IPR013103">
    <property type="entry name" value="RVT_2"/>
</dbReference>
<proteinExistence type="predicted"/>